<dbReference type="AlphaFoldDB" id="A0A451AM35"/>
<accession>A0A451AM35</accession>
<evidence type="ECO:0000313" key="2">
    <source>
        <dbReference type="EMBL" id="VFK60791.1"/>
    </source>
</evidence>
<dbReference type="EMBL" id="CAADFY010000135">
    <property type="protein sequence ID" value="VFK58080.1"/>
    <property type="molecule type" value="Genomic_DNA"/>
</dbReference>
<dbReference type="EMBL" id="CAADFX010000135">
    <property type="protein sequence ID" value="VFK60791.1"/>
    <property type="molecule type" value="Genomic_DNA"/>
</dbReference>
<protein>
    <submittedName>
        <fullName evidence="3">Uncharacterized protein</fullName>
    </submittedName>
</protein>
<name>A0A451AM35_9GAMM</name>
<sequence>MTGGALDDRGEISYMGNFYQLGFDFVAKRGFFRFCALKGLRISAQGCCAAATLGREGTKIQPQRGCVKGAWENNDATLSGLVA</sequence>
<proteinExistence type="predicted"/>
<reference evidence="3" key="1">
    <citation type="submission" date="2019-02" db="EMBL/GenBank/DDBJ databases">
        <authorList>
            <person name="Gruber-Vodicka R. H."/>
            <person name="Seah K. B. B."/>
        </authorList>
    </citation>
    <scope>NUCLEOTIDE SEQUENCE</scope>
    <source>
        <strain evidence="2">BECK_BY1</strain>
        <strain evidence="3">BECK_BY2</strain>
        <strain evidence="1">BECK_BY3</strain>
    </source>
</reference>
<evidence type="ECO:0000313" key="1">
    <source>
        <dbReference type="EMBL" id="VFK58080.1"/>
    </source>
</evidence>
<evidence type="ECO:0000313" key="3">
    <source>
        <dbReference type="EMBL" id="VFK67104.1"/>
    </source>
</evidence>
<organism evidence="3">
    <name type="scientific">Candidatus Kentrum sp. TUN</name>
    <dbReference type="NCBI Taxonomy" id="2126343"/>
    <lineage>
        <taxon>Bacteria</taxon>
        <taxon>Pseudomonadati</taxon>
        <taxon>Pseudomonadota</taxon>
        <taxon>Gammaproteobacteria</taxon>
        <taxon>Candidatus Kentrum</taxon>
    </lineage>
</organism>
<gene>
    <name evidence="2" type="ORF">BECKTUN1418D_GA0071000_11356</name>
    <name evidence="3" type="ORF">BECKTUN1418E_GA0071001_11323</name>
    <name evidence="1" type="ORF">BECKTUN1418F_GA0071002_11353</name>
</gene>
<dbReference type="EMBL" id="CAADFV010000132">
    <property type="protein sequence ID" value="VFK67104.1"/>
    <property type="molecule type" value="Genomic_DNA"/>
</dbReference>